<proteinExistence type="predicted"/>
<dbReference type="EMBL" id="CP065592">
    <property type="protein sequence ID" value="QPQ55864.1"/>
    <property type="molecule type" value="Genomic_DNA"/>
</dbReference>
<evidence type="ECO:0000313" key="2">
    <source>
        <dbReference type="EMBL" id="QPQ55864.1"/>
    </source>
</evidence>
<sequence length="145" mass="14895">MKPHLIKALVAGGLIAAASPAIADPARVDAVDTSRTDEMFFAPAAILPLPVAEEDVVTDILPDDTAAISNEELDGQRGGQTIQITNQTMTAITSGNILNGDYIAGAVTLSDNALSSFNGIGNLLINTGAQVSLQTGMNFTINVGD</sequence>
<dbReference type="AlphaFoldDB" id="A0A7T2GL49"/>
<organism evidence="2 3">
    <name type="scientific">Allosphingosinicella flava</name>
    <dbReference type="NCBI Taxonomy" id="2771430"/>
    <lineage>
        <taxon>Bacteria</taxon>
        <taxon>Pseudomonadati</taxon>
        <taxon>Pseudomonadota</taxon>
        <taxon>Alphaproteobacteria</taxon>
        <taxon>Sphingomonadales</taxon>
        <taxon>Sphingomonadaceae</taxon>
        <taxon>Allosphingosinicella</taxon>
    </lineage>
</organism>
<gene>
    <name evidence="2" type="ORF">IC614_04570</name>
</gene>
<dbReference type="Proteomes" id="UP000594873">
    <property type="component" value="Chromosome"/>
</dbReference>
<feature type="chain" id="PRO_5032467503" evidence="1">
    <location>
        <begin position="24"/>
        <end position="145"/>
    </location>
</feature>
<evidence type="ECO:0000313" key="3">
    <source>
        <dbReference type="Proteomes" id="UP000594873"/>
    </source>
</evidence>
<dbReference type="KEGG" id="sflv:IC614_04570"/>
<accession>A0A7T2GL49</accession>
<dbReference type="RefSeq" id="WP_200972715.1">
    <property type="nucleotide sequence ID" value="NZ_CP065592.1"/>
</dbReference>
<feature type="signal peptide" evidence="1">
    <location>
        <begin position="1"/>
        <end position="23"/>
    </location>
</feature>
<keyword evidence="3" id="KW-1185">Reference proteome</keyword>
<evidence type="ECO:0000256" key="1">
    <source>
        <dbReference type="SAM" id="SignalP"/>
    </source>
</evidence>
<keyword evidence="1" id="KW-0732">Signal</keyword>
<protein>
    <submittedName>
        <fullName evidence="2">Uncharacterized protein</fullName>
    </submittedName>
</protein>
<reference evidence="2 3" key="1">
    <citation type="submission" date="2020-11" db="EMBL/GenBank/DDBJ databases">
        <title>Genome seq and assembly of Sphingosinicella sp.</title>
        <authorList>
            <person name="Chhetri G."/>
        </authorList>
    </citation>
    <scope>NUCLEOTIDE SEQUENCE [LARGE SCALE GENOMIC DNA]</scope>
    <source>
        <strain evidence="2 3">UDD2</strain>
    </source>
</reference>
<name>A0A7T2GL49_9SPHN</name>